<evidence type="ECO:0000256" key="7">
    <source>
        <dbReference type="ARBA" id="ARBA00022833"/>
    </source>
</evidence>
<dbReference type="InterPro" id="IPR037094">
    <property type="entry name" value="Glyco_hydro_38_cen_sf"/>
</dbReference>
<dbReference type="Gene3D" id="1.20.1270.50">
    <property type="entry name" value="Glycoside hydrolase family 38, central domain"/>
    <property type="match status" value="1"/>
</dbReference>
<keyword evidence="8" id="KW-0735">Signal-anchor</keyword>
<evidence type="ECO:0000256" key="15">
    <source>
        <dbReference type="ARBA" id="ARBA00093232"/>
    </source>
</evidence>
<comment type="function">
    <text evidence="14">Catalyzes the first committed step in the biosynthesis of complex N-glycans. It controls conversion of high mannose to complex N-glycans; the final hydrolytic step in the N-glycan maturation pathway.</text>
</comment>
<dbReference type="GO" id="GO:0000139">
    <property type="term" value="C:Golgi membrane"/>
    <property type="evidence" value="ECO:0007669"/>
    <property type="project" value="UniProtKB-SubCell"/>
</dbReference>
<dbReference type="EC" id="3.2.1.-" evidence="16"/>
<evidence type="ECO:0000256" key="11">
    <source>
        <dbReference type="ARBA" id="ARBA00023136"/>
    </source>
</evidence>
<evidence type="ECO:0000313" key="19">
    <source>
        <dbReference type="Proteomes" id="UP000472265"/>
    </source>
</evidence>
<dbReference type="SMART" id="SM00872">
    <property type="entry name" value="Alpha-mann_mid"/>
    <property type="match status" value="1"/>
</dbReference>
<comment type="similarity">
    <text evidence="3 16">Belongs to the glycosyl hydrolase 38 family.</text>
</comment>
<keyword evidence="7 16" id="KW-0862">Zinc</keyword>
<sequence>MKTSRLLTVLVGGVFCLAVMSLYRMLELMQGAELREHPDTPGGQVDNVSHNFTVFMCVFQLLDVYDLLPFDNPDGGAWKQGFEISYHGNEWDEQPLELFLVPHSHNDPGWLKTFDGYYQDQTRHILNNMLIKLSEDSRRKMIWAEISYFSKWWNDIDEQKREMVKRLVRAGQLELVTGGWVMADEANSHYFALLDQLIEGHQWIQRHIGVKPSSGWAVDPFGHSPSMAYLLKGAGLQDMVIQRVHYAVKKHFARQQTLEFQWRQSWDPSPRSDITCHMMPFYSYDVPHTCGPNPSICCQFDFHRLPGGRVYCPWRISPQPITEQNVQERALLLLDQYRQKSRLFRSPVLLVPLGDDFRFTDSSEWDAQFSNYQKLFDYFEQHPELHIKARFGTLSDYFSALRRRLSAAGSTLPTLRGDFFTYADRDDHYWSGYFTSRPFYKRLDRTMEATLRATEILFSLTLAEMRRFHGNGQLVAGFPAREHFQRLTAGRRNLALFQHHDAVTGTARDAVVVDYGTRYDLIFQVNLINASSCRSCQLMRTSVSADGQFVCRFDFLSSPLTDCFCVRSLIIFNPTEQLRTSVISVVVDSPDARVVDAQTGRPMAAQISAVWEEPTRASTESFQVKNTLLRCSVMSLNSHSPEMLFLRLQSGLVRQLQVQFLWYGTTSNRDKSGAYLFLPGTEGGQPSEPPLVRVSRGPVFSDITSCFRHFTHRVRLYHLDGHAGRSVEISNMVDIRSEVNRELAMKLVTDVANGNRFYSDLNSFQMQQRRTLEKLPLQANFYPMTSASFLQDSTSRVSLLTAQSQAVASLTPGELEVVLDRRLQQDDNRGLGQGVTDNKLTASLYHLLLEDRRGGAQVRGWVEHLSLLAHLSSLSLCHPPITMVAPSNSQLPKLRPFLPLSSSMPCDVHLLNLRTLEDAQVRAAPGNTWKHLETPGDTFKHLDLCFLC</sequence>
<evidence type="ECO:0000256" key="3">
    <source>
        <dbReference type="ARBA" id="ARBA00009792"/>
    </source>
</evidence>
<comment type="cofactor">
    <cofactor evidence="16">
        <name>Zn(2+)</name>
        <dbReference type="ChEBI" id="CHEBI:29105"/>
    </cofactor>
    <text evidence="16">Binds 1 zinc ion per subunit.</text>
</comment>
<keyword evidence="4" id="KW-0812">Transmembrane</keyword>
<dbReference type="AlphaFoldDB" id="A0A671VRG3"/>
<dbReference type="GO" id="GO:0046872">
    <property type="term" value="F:metal ion binding"/>
    <property type="evidence" value="ECO:0007669"/>
    <property type="project" value="UniProtKB-KW"/>
</dbReference>
<evidence type="ECO:0000256" key="5">
    <source>
        <dbReference type="ARBA" id="ARBA00022723"/>
    </source>
</evidence>
<dbReference type="SUPFAM" id="SSF88713">
    <property type="entry name" value="Glycoside hydrolase/deacetylase"/>
    <property type="match status" value="1"/>
</dbReference>
<dbReference type="InterPro" id="IPR011330">
    <property type="entry name" value="Glyco_hydro/deAcase_b/a-brl"/>
</dbReference>
<keyword evidence="10" id="KW-0333">Golgi apparatus</keyword>
<evidence type="ECO:0000256" key="6">
    <source>
        <dbReference type="ARBA" id="ARBA00022801"/>
    </source>
</evidence>
<dbReference type="Pfam" id="PF01074">
    <property type="entry name" value="Glyco_hydro_38N"/>
    <property type="match status" value="1"/>
</dbReference>
<evidence type="ECO:0000259" key="17">
    <source>
        <dbReference type="SMART" id="SM00872"/>
    </source>
</evidence>
<dbReference type="FunFam" id="1.20.1270.50:FF:000001">
    <property type="entry name" value="Alpha-mannosidase"/>
    <property type="match status" value="1"/>
</dbReference>
<evidence type="ECO:0000256" key="8">
    <source>
        <dbReference type="ARBA" id="ARBA00022968"/>
    </source>
</evidence>
<dbReference type="PANTHER" id="PTHR11607:SF69">
    <property type="entry name" value="ALPHA-MANNOSIDASE 2"/>
    <property type="match status" value="1"/>
</dbReference>
<dbReference type="Pfam" id="PF07748">
    <property type="entry name" value="Glyco_hydro_38C"/>
    <property type="match status" value="1"/>
</dbReference>
<dbReference type="Gene3D" id="2.70.98.30">
    <property type="entry name" value="Golgi alpha-mannosidase II, domain 4"/>
    <property type="match status" value="1"/>
</dbReference>
<keyword evidence="5 16" id="KW-0479">Metal-binding</keyword>
<dbReference type="InterPro" id="IPR000602">
    <property type="entry name" value="Glyco_hydro_38_N"/>
</dbReference>
<reference evidence="18" key="2">
    <citation type="submission" date="2025-08" db="UniProtKB">
        <authorList>
            <consortium name="Ensembl"/>
        </authorList>
    </citation>
    <scope>IDENTIFICATION</scope>
</reference>
<dbReference type="InterPro" id="IPR011682">
    <property type="entry name" value="Glyco_hydro_38_C"/>
</dbReference>
<keyword evidence="9" id="KW-1133">Transmembrane helix</keyword>
<dbReference type="SUPFAM" id="SSF88688">
    <property type="entry name" value="Families 57/38 glycoside transferase middle domain"/>
    <property type="match status" value="1"/>
</dbReference>
<dbReference type="FunFam" id="2.70.98.30:FF:000002">
    <property type="entry name" value="Alpha-mannosidase"/>
    <property type="match status" value="1"/>
</dbReference>
<evidence type="ECO:0000256" key="4">
    <source>
        <dbReference type="ARBA" id="ARBA00022692"/>
    </source>
</evidence>
<reference evidence="18" key="3">
    <citation type="submission" date="2025-09" db="UniProtKB">
        <authorList>
            <consortium name="Ensembl"/>
        </authorList>
    </citation>
    <scope>IDENTIFICATION</scope>
</reference>
<organism evidence="18 19">
    <name type="scientific">Sparus aurata</name>
    <name type="common">Gilthead sea bream</name>
    <dbReference type="NCBI Taxonomy" id="8175"/>
    <lineage>
        <taxon>Eukaryota</taxon>
        <taxon>Metazoa</taxon>
        <taxon>Chordata</taxon>
        <taxon>Craniata</taxon>
        <taxon>Vertebrata</taxon>
        <taxon>Euteleostomi</taxon>
        <taxon>Actinopterygii</taxon>
        <taxon>Neopterygii</taxon>
        <taxon>Teleostei</taxon>
        <taxon>Neoteleostei</taxon>
        <taxon>Acanthomorphata</taxon>
        <taxon>Eupercaria</taxon>
        <taxon>Spariformes</taxon>
        <taxon>Sparidae</taxon>
        <taxon>Sparus</taxon>
    </lineage>
</organism>
<comment type="subcellular location">
    <subcellularLocation>
        <location evidence="1">Golgi apparatus membrane</location>
        <topology evidence="1">Single-pass type II membrane protein</topology>
    </subcellularLocation>
</comment>
<proteinExistence type="inferred from homology"/>
<keyword evidence="13 16" id="KW-0326">Glycosidase</keyword>
<evidence type="ECO:0000256" key="9">
    <source>
        <dbReference type="ARBA" id="ARBA00022989"/>
    </source>
</evidence>
<accession>A0A671VRG3</accession>
<comment type="catalytic activity">
    <reaction evidence="15">
        <text>N(4)-{beta-D-GlcNAc-(1-&gt;2)-alpha-D-Man-(1-&gt;3)-[alpha-D-Man-(1-&gt;3)-[alpha-D-Man-(1-&gt;6)]-alpha-D-Man-(1-&gt;6)]-beta-D-Man-(1-&gt;4)-beta-D-GlcNAc-(1-&gt;4)-beta-D-GlcNAc}-L-asparaginyl-[protein] + 2 H2O = 2 alpha-D-mannopyranose + an N(4)-{beta-D-GlcNAc-(1-&gt;2)-alpha-D-Man-(1-&gt;3)-[alpha-D-Man-(1-&gt;6)]-beta-D-Man-(1-&gt;4)-beta-D-GlcNAc-(1-&gt;4)-beta-D-GlcNAc}-L-asparaginyl-[protein]</text>
        <dbReference type="Rhea" id="RHEA:56052"/>
        <dbReference type="Rhea" id="RHEA-COMP:14368"/>
        <dbReference type="Rhea" id="RHEA-COMP:14369"/>
        <dbReference type="ChEBI" id="CHEBI:15377"/>
        <dbReference type="ChEBI" id="CHEBI:28729"/>
        <dbReference type="ChEBI" id="CHEBI:60615"/>
        <dbReference type="ChEBI" id="CHEBI:60625"/>
        <dbReference type="EC" id="3.2.1.114"/>
    </reaction>
</comment>
<keyword evidence="19" id="KW-1185">Reference proteome</keyword>
<dbReference type="GO" id="GO:0006491">
    <property type="term" value="P:N-glycan processing"/>
    <property type="evidence" value="ECO:0007669"/>
    <property type="project" value="TreeGrafter"/>
</dbReference>
<gene>
    <name evidence="18" type="primary">man2a1</name>
</gene>
<reference evidence="18" key="1">
    <citation type="submission" date="2021-04" db="EMBL/GenBank/DDBJ databases">
        <authorList>
            <consortium name="Wellcome Sanger Institute Data Sharing"/>
        </authorList>
    </citation>
    <scope>NUCLEOTIDE SEQUENCE [LARGE SCALE GENOMIC DNA]</scope>
</reference>
<feature type="domain" description="Glycoside hydrolase family 38 central" evidence="17">
    <location>
        <begin position="428"/>
        <end position="519"/>
    </location>
</feature>
<dbReference type="SUPFAM" id="SSF74650">
    <property type="entry name" value="Galactose mutarotase-like"/>
    <property type="match status" value="1"/>
</dbReference>
<dbReference type="InterPro" id="IPR015341">
    <property type="entry name" value="Glyco_hydro_38_cen"/>
</dbReference>
<dbReference type="GeneTree" id="ENSGT01030000234638"/>
<dbReference type="Pfam" id="PF09261">
    <property type="entry name" value="Alpha-mann_mid"/>
    <property type="match status" value="1"/>
</dbReference>
<evidence type="ECO:0000256" key="14">
    <source>
        <dbReference type="ARBA" id="ARBA00059516"/>
    </source>
</evidence>
<evidence type="ECO:0000256" key="1">
    <source>
        <dbReference type="ARBA" id="ARBA00004323"/>
    </source>
</evidence>
<dbReference type="InterPro" id="IPR050843">
    <property type="entry name" value="Glycosyl_Hydrlase_38"/>
</dbReference>
<evidence type="ECO:0000256" key="10">
    <source>
        <dbReference type="ARBA" id="ARBA00023034"/>
    </source>
</evidence>
<keyword evidence="12" id="KW-1015">Disulfide bond</keyword>
<dbReference type="FunFam" id="3.20.110.10:FF:000003">
    <property type="entry name" value="Alpha-mannosidase"/>
    <property type="match status" value="1"/>
</dbReference>
<comment type="pathway">
    <text evidence="2">Protein modification; protein glycosylation.</text>
</comment>
<dbReference type="Proteomes" id="UP000472265">
    <property type="component" value="Chromosome 12"/>
</dbReference>
<dbReference type="GO" id="GO:0030246">
    <property type="term" value="F:carbohydrate binding"/>
    <property type="evidence" value="ECO:0007669"/>
    <property type="project" value="InterPro"/>
</dbReference>
<dbReference type="InterPro" id="IPR013780">
    <property type="entry name" value="Glyco_hydro_b"/>
</dbReference>
<dbReference type="Ensembl" id="ENSSAUT00010029830.1">
    <property type="protein sequence ID" value="ENSSAUP00010028297.1"/>
    <property type="gene ID" value="ENSSAUG00010011713.1"/>
</dbReference>
<dbReference type="CDD" id="cd10809">
    <property type="entry name" value="GH38N_AMII_GMII_SfManIII_like"/>
    <property type="match status" value="1"/>
</dbReference>
<protein>
    <recommendedName>
        <fullName evidence="16">Alpha-mannosidase</fullName>
        <ecNumber evidence="16">3.2.1.-</ecNumber>
    </recommendedName>
</protein>
<dbReference type="InterPro" id="IPR027291">
    <property type="entry name" value="Glyco_hydro_38_N_sf"/>
</dbReference>
<evidence type="ECO:0000256" key="16">
    <source>
        <dbReference type="RuleBase" id="RU361199"/>
    </source>
</evidence>
<dbReference type="Gene3D" id="3.20.110.10">
    <property type="entry name" value="Glycoside hydrolase 38, N terminal domain"/>
    <property type="match status" value="1"/>
</dbReference>
<keyword evidence="11" id="KW-0472">Membrane</keyword>
<dbReference type="PANTHER" id="PTHR11607">
    <property type="entry name" value="ALPHA-MANNOSIDASE"/>
    <property type="match status" value="1"/>
</dbReference>
<dbReference type="GO" id="GO:0006013">
    <property type="term" value="P:mannose metabolic process"/>
    <property type="evidence" value="ECO:0007669"/>
    <property type="project" value="InterPro"/>
</dbReference>
<keyword evidence="6 16" id="KW-0378">Hydrolase</keyword>
<evidence type="ECO:0000256" key="2">
    <source>
        <dbReference type="ARBA" id="ARBA00004922"/>
    </source>
</evidence>
<evidence type="ECO:0000256" key="13">
    <source>
        <dbReference type="ARBA" id="ARBA00023295"/>
    </source>
</evidence>
<name>A0A671VRG3_SPAAU</name>
<dbReference type="InterPro" id="IPR011013">
    <property type="entry name" value="Gal_mutarotase_sf_dom"/>
</dbReference>
<evidence type="ECO:0000256" key="12">
    <source>
        <dbReference type="ARBA" id="ARBA00023157"/>
    </source>
</evidence>
<dbReference type="Gene3D" id="2.60.40.1180">
    <property type="entry name" value="Golgi alpha-mannosidase II"/>
    <property type="match status" value="1"/>
</dbReference>
<dbReference type="InterPro" id="IPR028995">
    <property type="entry name" value="Glyco_hydro_57/38_cen_sf"/>
</dbReference>
<evidence type="ECO:0000313" key="18">
    <source>
        <dbReference type="Ensembl" id="ENSSAUP00010028297.1"/>
    </source>
</evidence>
<dbReference type="GO" id="GO:0004572">
    <property type="term" value="F:mannosyl-oligosaccharide 1,3-1,6-alpha-mannosidase activity"/>
    <property type="evidence" value="ECO:0007669"/>
    <property type="project" value="UniProtKB-EC"/>
</dbReference>